<organism evidence="1">
    <name type="scientific">freshwater metagenome</name>
    <dbReference type="NCBI Taxonomy" id="449393"/>
    <lineage>
        <taxon>unclassified sequences</taxon>
        <taxon>metagenomes</taxon>
        <taxon>ecological metagenomes</taxon>
    </lineage>
</organism>
<accession>A0A6J7KXS4</accession>
<dbReference type="EMBL" id="CAFBNS010000070">
    <property type="protein sequence ID" value="CAB4960415.1"/>
    <property type="molecule type" value="Genomic_DNA"/>
</dbReference>
<name>A0A6J7KXS4_9ZZZZ</name>
<proteinExistence type="predicted"/>
<sequence length="62" mass="6315">MSFAGIARTDVAVGTEREASILWTTRALTPRMTSSEEAPGVTKVGIGFTTGSAGVGTELLTG</sequence>
<reference evidence="1" key="1">
    <citation type="submission" date="2020-05" db="EMBL/GenBank/DDBJ databases">
        <authorList>
            <person name="Chiriac C."/>
            <person name="Salcher M."/>
            <person name="Ghai R."/>
            <person name="Kavagutti S V."/>
        </authorList>
    </citation>
    <scope>NUCLEOTIDE SEQUENCE</scope>
</reference>
<dbReference type="AlphaFoldDB" id="A0A6J7KXS4"/>
<protein>
    <submittedName>
        <fullName evidence="1">Unannotated protein</fullName>
    </submittedName>
</protein>
<gene>
    <name evidence="1" type="ORF">UFOPK3874_00497</name>
</gene>
<evidence type="ECO:0000313" key="1">
    <source>
        <dbReference type="EMBL" id="CAB4960415.1"/>
    </source>
</evidence>